<feature type="non-terminal residue" evidence="1">
    <location>
        <position position="1"/>
    </location>
</feature>
<sequence length="80" mass="8816">KDDRQVLLASGGEVLHDRIMLTVSYATTGQYAIGYLFKSYLAEARPKPGDQEIALVGTNTPNTFVESCNIDQYGPYIICN</sequence>
<accession>A0A5J4TV48</accession>
<name>A0A5J4TV48_9EUKA</name>
<comment type="caution">
    <text evidence="1">The sequence shown here is derived from an EMBL/GenBank/DDBJ whole genome shotgun (WGS) entry which is preliminary data.</text>
</comment>
<dbReference type="Proteomes" id="UP000324800">
    <property type="component" value="Unassembled WGS sequence"/>
</dbReference>
<organism evidence="1 2">
    <name type="scientific">Streblomastix strix</name>
    <dbReference type="NCBI Taxonomy" id="222440"/>
    <lineage>
        <taxon>Eukaryota</taxon>
        <taxon>Metamonada</taxon>
        <taxon>Preaxostyla</taxon>
        <taxon>Oxymonadida</taxon>
        <taxon>Streblomastigidae</taxon>
        <taxon>Streblomastix</taxon>
    </lineage>
</organism>
<dbReference type="EMBL" id="SNRW01024277">
    <property type="protein sequence ID" value="KAA6362376.1"/>
    <property type="molecule type" value="Genomic_DNA"/>
</dbReference>
<proteinExistence type="predicted"/>
<gene>
    <name evidence="1" type="ORF">EZS28_042097</name>
</gene>
<reference evidence="1 2" key="1">
    <citation type="submission" date="2019-03" db="EMBL/GenBank/DDBJ databases">
        <title>Single cell metagenomics reveals metabolic interactions within the superorganism composed of flagellate Streblomastix strix and complex community of Bacteroidetes bacteria on its surface.</title>
        <authorList>
            <person name="Treitli S.C."/>
            <person name="Kolisko M."/>
            <person name="Husnik F."/>
            <person name="Keeling P."/>
            <person name="Hampl V."/>
        </authorList>
    </citation>
    <scope>NUCLEOTIDE SEQUENCE [LARGE SCALE GENOMIC DNA]</scope>
    <source>
        <strain evidence="1">ST1C</strain>
    </source>
</reference>
<evidence type="ECO:0000313" key="2">
    <source>
        <dbReference type="Proteomes" id="UP000324800"/>
    </source>
</evidence>
<protein>
    <submittedName>
        <fullName evidence="1">Uncharacterized protein</fullName>
    </submittedName>
</protein>
<dbReference type="AlphaFoldDB" id="A0A5J4TV48"/>
<evidence type="ECO:0000313" key="1">
    <source>
        <dbReference type="EMBL" id="KAA6362376.1"/>
    </source>
</evidence>